<evidence type="ECO:0000313" key="2">
    <source>
        <dbReference type="EMBL" id="GAP38787.1"/>
    </source>
</evidence>
<protein>
    <submittedName>
        <fullName evidence="2">Uncharacterized protein</fullName>
    </submittedName>
</protein>
<evidence type="ECO:0000256" key="1">
    <source>
        <dbReference type="SAM" id="MobiDB-lite"/>
    </source>
</evidence>
<feature type="region of interest" description="Disordered" evidence="1">
    <location>
        <begin position="1"/>
        <end position="27"/>
    </location>
</feature>
<evidence type="ECO:0000313" key="3">
    <source>
        <dbReference type="Proteomes" id="UP000037660"/>
    </source>
</evidence>
<organism evidence="2 3">
    <name type="scientific">Piscinibacter sakaiensis</name>
    <name type="common">Ideonella sakaiensis</name>
    <dbReference type="NCBI Taxonomy" id="1547922"/>
    <lineage>
        <taxon>Bacteria</taxon>
        <taxon>Pseudomonadati</taxon>
        <taxon>Pseudomonadota</taxon>
        <taxon>Betaproteobacteria</taxon>
        <taxon>Burkholderiales</taxon>
        <taxon>Sphaerotilaceae</taxon>
        <taxon>Piscinibacter</taxon>
    </lineage>
</organism>
<dbReference type="STRING" id="1547922.ISF6_5340"/>
<reference evidence="2 3" key="2">
    <citation type="journal article" date="2016" name="Science">
        <title>A bacterium that degrades and assimilates poly(ethylene terephthalate).</title>
        <authorList>
            <person name="Yoshida S."/>
            <person name="Hiraga K."/>
            <person name="Takehana T."/>
            <person name="Taniguchi I."/>
            <person name="Yamaji H."/>
            <person name="Maeda Y."/>
            <person name="Toyohara K."/>
            <person name="Miyamoto K."/>
            <person name="Kimura Y."/>
            <person name="Oda K."/>
        </authorList>
    </citation>
    <scope>NUCLEOTIDE SEQUENCE [LARGE SCALE GENOMIC DNA]</scope>
    <source>
        <strain evidence="3">NBRC 110686 / TISTR 2288 / 201-F6</strain>
    </source>
</reference>
<proteinExistence type="predicted"/>
<dbReference type="Proteomes" id="UP000037660">
    <property type="component" value="Unassembled WGS sequence"/>
</dbReference>
<dbReference type="AlphaFoldDB" id="A0A0K8P826"/>
<dbReference type="EMBL" id="BBYR01000086">
    <property type="protein sequence ID" value="GAP38787.1"/>
    <property type="molecule type" value="Genomic_DNA"/>
</dbReference>
<comment type="caution">
    <text evidence="2">The sequence shown here is derived from an EMBL/GenBank/DDBJ whole genome shotgun (WGS) entry which is preliminary data.</text>
</comment>
<keyword evidence="3" id="KW-1185">Reference proteome</keyword>
<dbReference type="RefSeq" id="WP_054022639.1">
    <property type="nucleotide sequence ID" value="NZ_BBYR01000086.1"/>
</dbReference>
<name>A0A0K8P826_PISS1</name>
<accession>A0A0K8P826</accession>
<reference evidence="3" key="1">
    <citation type="submission" date="2015-07" db="EMBL/GenBank/DDBJ databases">
        <title>Discovery of a poly(ethylene terephthalate assimilation.</title>
        <authorList>
            <person name="Yoshida S."/>
            <person name="Hiraga K."/>
            <person name="Takehana T."/>
            <person name="Taniguchi I."/>
            <person name="Yamaji H."/>
            <person name="Maeda Y."/>
            <person name="Toyohara K."/>
            <person name="Miyamoto K."/>
            <person name="Kimura Y."/>
            <person name="Oda K."/>
        </authorList>
    </citation>
    <scope>NUCLEOTIDE SEQUENCE [LARGE SCALE GENOMIC DNA]</scope>
    <source>
        <strain evidence="3">NBRC 110686 / TISTR 2288 / 201-F6</strain>
    </source>
</reference>
<sequence length="149" mass="16962">MKELVAHALRPAALKEPPQPGEPTDMERAQQGLGIDPEKLAAHRIKPAESAAPAPEVMDVWPELWEAFGLFRSCIGQYEVQLGVNGVSYGAARACNVRQHMEWLHIVGLKRQRRVWGLYRMFEHEALKVLNDRAAKAAERANKRRHWHD</sequence>
<gene>
    <name evidence="2" type="ORF">ISF6_5340</name>
</gene>